<keyword evidence="8" id="KW-1185">Reference proteome</keyword>
<dbReference type="InterPro" id="IPR037396">
    <property type="entry name" value="FMN_HAD"/>
</dbReference>
<feature type="binding site" evidence="5">
    <location>
        <position position="56"/>
    </location>
    <ligand>
        <name>glyoxylate</name>
        <dbReference type="ChEBI" id="CHEBI:36655"/>
    </ligand>
</feature>
<keyword evidence="5" id="KW-0288">FMN</keyword>
<dbReference type="STRING" id="1365824.V5GFM0"/>
<dbReference type="RefSeq" id="XP_016289816.1">
    <property type="nucleotide sequence ID" value="XM_016439515.1"/>
</dbReference>
<evidence type="ECO:0000256" key="3">
    <source>
        <dbReference type="ARBA" id="ARBA00024042"/>
    </source>
</evidence>
<comment type="similarity">
    <text evidence="3">Belongs to the FMN-dependent alpha-hydroxy acid dehydrogenase family.</text>
</comment>
<evidence type="ECO:0000256" key="5">
    <source>
        <dbReference type="PIRSR" id="PIRSR000138-2"/>
    </source>
</evidence>
<feature type="binding site" evidence="5">
    <location>
        <position position="204"/>
    </location>
    <ligand>
        <name>FMN</name>
        <dbReference type="ChEBI" id="CHEBI:58210"/>
    </ligand>
</feature>
<evidence type="ECO:0000313" key="8">
    <source>
        <dbReference type="Proteomes" id="UP000019377"/>
    </source>
</evidence>
<feature type="binding site" evidence="5">
    <location>
        <position position="138"/>
    </location>
    <ligand>
        <name>FMN</name>
        <dbReference type="ChEBI" id="CHEBI:58210"/>
    </ligand>
</feature>
<feature type="binding site" evidence="5">
    <location>
        <begin position="350"/>
        <end position="354"/>
    </location>
    <ligand>
        <name>FMN</name>
        <dbReference type="ChEBI" id="CHEBI:58210"/>
    </ligand>
</feature>
<comment type="cofactor">
    <cofactor evidence="1">
        <name>FMN</name>
        <dbReference type="ChEBI" id="CHEBI:58210"/>
    </cofactor>
</comment>
<feature type="domain" description="FMN hydroxy acid dehydrogenase" evidence="6">
    <location>
        <begin position="30"/>
        <end position="424"/>
    </location>
</feature>
<dbReference type="OMA" id="AGMSNTH"/>
<reference evidence="8" key="1">
    <citation type="journal article" date="2013" name="Genome Announc.">
        <title>Draft genome sequence of Pseudozyma brasiliensis sp. nov. strain GHG001, a high producer of endo-1,4-xylanase isolated from an insect pest of sugarcane.</title>
        <authorList>
            <person name="Oliveira J.V.D.C."/>
            <person name="dos Santos R.A.C."/>
            <person name="Borges T.A."/>
            <person name="Riano-Pachon D.M."/>
            <person name="Goldman G.H."/>
        </authorList>
    </citation>
    <scope>NUCLEOTIDE SEQUENCE [LARGE SCALE GENOMIC DNA]</scope>
    <source>
        <strain evidence="8">GHG001</strain>
    </source>
</reference>
<feature type="active site" description="Proton acceptor" evidence="4">
    <location>
        <position position="319"/>
    </location>
</feature>
<feature type="binding site" evidence="5">
    <location>
        <begin position="373"/>
        <end position="374"/>
    </location>
    <ligand>
        <name>FMN</name>
        <dbReference type="ChEBI" id="CHEBI:58210"/>
    </ligand>
</feature>
<dbReference type="PANTHER" id="PTHR10578:SF75">
    <property type="entry name" value="L-LACTATE DEHYDROGENASE (AFU_ORTHOLOGUE AFUA_4G07050)"/>
    <property type="match status" value="1"/>
</dbReference>
<evidence type="ECO:0000256" key="2">
    <source>
        <dbReference type="ARBA" id="ARBA00023002"/>
    </source>
</evidence>
<sequence length="434" mass="47688">MDPTNLPKRSTPHWALYQRECFERGTKDNQLPPFNTHPEELERLARERLTAGGWSYASCNAGLGTTHVRNRTAFDTYNIIPRMLVDTTHRDTTTTLFGKTLAAPICFSPVGINKIYHPEGEIAVAKVAGELGLPYTLSTAGSVAIEDAGAANRQGAESGLKEGKGAQHPDGLRWFQLYLPHQDDLAVSLLQRAWDSGFDVCMLTLDTWQLGWRHLDVSLGNYGFYKGVGNDMGLSDPVFNKILQERGIDAKKDIKAAGRTWIDQIWHGKAFSWDKMPWVIETWKRISGGKPFLLKGILSAEDAIKAREVGCDGIVVTTHAGRQVDGSISSLEALPEIVAAVGKDMEILFDSGVRGASDAFKALALGAKAVMVGRLWIYGLSIQGEEGVRHVMRSLLAEFDILMNVAGFRNVGEINETAIRKAGWVLPSRDDAKL</sequence>
<name>V5GFM0_KALBG</name>
<dbReference type="eggNOG" id="KOG0538">
    <property type="taxonomic scope" value="Eukaryota"/>
</dbReference>
<dbReference type="OrthoDB" id="25826at2759"/>
<protein>
    <submittedName>
        <fullName evidence="7">L-lactate dehydrogenase</fullName>
    </submittedName>
</protein>
<evidence type="ECO:0000259" key="6">
    <source>
        <dbReference type="PROSITE" id="PS51349"/>
    </source>
</evidence>
<feature type="binding site" evidence="5">
    <location>
        <position position="322"/>
    </location>
    <ligand>
        <name>glyoxylate</name>
        <dbReference type="ChEBI" id="CHEBI:36655"/>
    </ligand>
</feature>
<dbReference type="PANTHER" id="PTHR10578">
    <property type="entry name" value="S -2-HYDROXY-ACID OXIDASE-RELATED"/>
    <property type="match status" value="1"/>
</dbReference>
<proteinExistence type="inferred from homology"/>
<dbReference type="GO" id="GO:0010181">
    <property type="term" value="F:FMN binding"/>
    <property type="evidence" value="ECO:0007669"/>
    <property type="project" value="InterPro"/>
</dbReference>
<keyword evidence="2" id="KW-0560">Oxidoreductase</keyword>
<dbReference type="HOGENOM" id="CLU_020639_0_1_1"/>
<dbReference type="GO" id="GO:0016491">
    <property type="term" value="F:oxidoreductase activity"/>
    <property type="evidence" value="ECO:0007669"/>
    <property type="project" value="UniProtKB-KW"/>
</dbReference>
<keyword evidence="5" id="KW-0285">Flavoprotein</keyword>
<feature type="binding site" evidence="5">
    <location>
        <position position="319"/>
    </location>
    <ligand>
        <name>glyoxylate</name>
        <dbReference type="ChEBI" id="CHEBI:36655"/>
    </ligand>
</feature>
<dbReference type="PROSITE" id="PS51349">
    <property type="entry name" value="FMN_HYDROXY_ACID_DH_2"/>
    <property type="match status" value="1"/>
</dbReference>
<dbReference type="EMBL" id="KI545894">
    <property type="protein sequence ID" value="EST04827.1"/>
    <property type="molecule type" value="Genomic_DNA"/>
</dbReference>
<evidence type="ECO:0000256" key="4">
    <source>
        <dbReference type="PIRSR" id="PIRSR000138-1"/>
    </source>
</evidence>
<feature type="binding site" evidence="5">
    <location>
        <position position="176"/>
    </location>
    <ligand>
        <name>FMN</name>
        <dbReference type="ChEBI" id="CHEBI:58210"/>
    </ligand>
</feature>
<organism evidence="7 8">
    <name type="scientific">Kalmanozyma brasiliensis (strain GHG001)</name>
    <name type="common">Yeast</name>
    <name type="synonym">Pseudozyma brasiliensis</name>
    <dbReference type="NCBI Taxonomy" id="1365824"/>
    <lineage>
        <taxon>Eukaryota</taxon>
        <taxon>Fungi</taxon>
        <taxon>Dikarya</taxon>
        <taxon>Basidiomycota</taxon>
        <taxon>Ustilaginomycotina</taxon>
        <taxon>Ustilaginomycetes</taxon>
        <taxon>Ustilaginales</taxon>
        <taxon>Ustilaginaceae</taxon>
        <taxon>Kalmanozyma</taxon>
    </lineage>
</organism>
<dbReference type="Pfam" id="PF01070">
    <property type="entry name" value="FMN_dh"/>
    <property type="match status" value="1"/>
</dbReference>
<dbReference type="GeneID" id="27422227"/>
<dbReference type="AlphaFoldDB" id="V5GFM0"/>
<dbReference type="InterPro" id="IPR012133">
    <property type="entry name" value="Alpha-hydoxy_acid_DH_FMN"/>
</dbReference>
<feature type="binding site" evidence="5">
    <location>
        <position position="213"/>
    </location>
    <ligand>
        <name>glyoxylate</name>
        <dbReference type="ChEBI" id="CHEBI:36655"/>
    </ligand>
</feature>
<accession>V5GFM0</accession>
<feature type="binding site" evidence="5">
    <location>
        <position position="178"/>
    </location>
    <ligand>
        <name>glyoxylate</name>
        <dbReference type="ChEBI" id="CHEBI:36655"/>
    </ligand>
</feature>
<dbReference type="InterPro" id="IPR013785">
    <property type="entry name" value="Aldolase_TIM"/>
</dbReference>
<feature type="binding site" evidence="5">
    <location>
        <begin position="109"/>
        <end position="111"/>
    </location>
    <ligand>
        <name>FMN</name>
        <dbReference type="ChEBI" id="CHEBI:58210"/>
    </ligand>
</feature>
<dbReference type="SUPFAM" id="SSF51395">
    <property type="entry name" value="FMN-linked oxidoreductases"/>
    <property type="match status" value="1"/>
</dbReference>
<dbReference type="Gene3D" id="3.20.20.70">
    <property type="entry name" value="Aldolase class I"/>
    <property type="match status" value="1"/>
</dbReference>
<feature type="binding site" evidence="5">
    <location>
        <position position="295"/>
    </location>
    <ligand>
        <name>FMN</name>
        <dbReference type="ChEBI" id="CHEBI:58210"/>
    </ligand>
</feature>
<dbReference type="Proteomes" id="UP000019377">
    <property type="component" value="Unassembled WGS sequence"/>
</dbReference>
<dbReference type="PIRSF" id="PIRSF000138">
    <property type="entry name" value="Al-hdrx_acd_dh"/>
    <property type="match status" value="1"/>
</dbReference>
<evidence type="ECO:0000256" key="1">
    <source>
        <dbReference type="ARBA" id="ARBA00001917"/>
    </source>
</evidence>
<evidence type="ECO:0000313" key="7">
    <source>
        <dbReference type="EMBL" id="EST04827.1"/>
    </source>
</evidence>
<gene>
    <name evidence="7" type="ORF">PSEUBRA_SCAF8g02222</name>
</gene>
<dbReference type="InterPro" id="IPR000262">
    <property type="entry name" value="FMN-dep_DH"/>
</dbReference>